<accession>A0A382YYN8</accession>
<dbReference type="AlphaFoldDB" id="A0A382YYN8"/>
<dbReference type="SUPFAM" id="SSF55729">
    <property type="entry name" value="Acyl-CoA N-acyltransferases (Nat)"/>
    <property type="match status" value="1"/>
</dbReference>
<reference evidence="4" key="1">
    <citation type="submission" date="2018-05" db="EMBL/GenBank/DDBJ databases">
        <authorList>
            <person name="Lanie J.A."/>
            <person name="Ng W.-L."/>
            <person name="Kazmierczak K.M."/>
            <person name="Andrzejewski T.M."/>
            <person name="Davidsen T.M."/>
            <person name="Wayne K.J."/>
            <person name="Tettelin H."/>
            <person name="Glass J.I."/>
            <person name="Rusch D."/>
            <person name="Podicherti R."/>
            <person name="Tsui H.-C.T."/>
            <person name="Winkler M.E."/>
        </authorList>
    </citation>
    <scope>NUCLEOTIDE SEQUENCE</scope>
</reference>
<dbReference type="InterPro" id="IPR050832">
    <property type="entry name" value="Bact_Acetyltransf"/>
</dbReference>
<evidence type="ECO:0000256" key="2">
    <source>
        <dbReference type="ARBA" id="ARBA00023315"/>
    </source>
</evidence>
<feature type="domain" description="N-acetyltransferase" evidence="3">
    <location>
        <begin position="1"/>
        <end position="106"/>
    </location>
</feature>
<organism evidence="4">
    <name type="scientific">marine metagenome</name>
    <dbReference type="NCBI Taxonomy" id="408172"/>
    <lineage>
        <taxon>unclassified sequences</taxon>
        <taxon>metagenomes</taxon>
        <taxon>ecological metagenomes</taxon>
    </lineage>
</organism>
<dbReference type="GO" id="GO:0016747">
    <property type="term" value="F:acyltransferase activity, transferring groups other than amino-acyl groups"/>
    <property type="evidence" value="ECO:0007669"/>
    <property type="project" value="InterPro"/>
</dbReference>
<dbReference type="InterPro" id="IPR016181">
    <property type="entry name" value="Acyl_CoA_acyltransferase"/>
</dbReference>
<dbReference type="InterPro" id="IPR000182">
    <property type="entry name" value="GNAT_dom"/>
</dbReference>
<gene>
    <name evidence="4" type="ORF">METZ01_LOCUS441054</name>
</gene>
<keyword evidence="2" id="KW-0012">Acyltransferase</keyword>
<evidence type="ECO:0000256" key="1">
    <source>
        <dbReference type="ARBA" id="ARBA00022679"/>
    </source>
</evidence>
<protein>
    <recommendedName>
        <fullName evidence="3">N-acetyltransferase domain-containing protein</fullName>
    </recommendedName>
</protein>
<proteinExistence type="predicted"/>
<sequence length="106" mass="11865">FCLQSPASELLLAFEEAEIVGSIMMGDDGHRGWVYYLGVSPAWRRGGVARALMAQAEQWMCARGVPKMHAMIRYDNLEVRSFYTALGYADDDVLVVEKFLNGQSKT</sequence>
<name>A0A382YYN8_9ZZZZ</name>
<dbReference type="Pfam" id="PF00583">
    <property type="entry name" value="Acetyltransf_1"/>
    <property type="match status" value="1"/>
</dbReference>
<dbReference type="PANTHER" id="PTHR43877">
    <property type="entry name" value="AMINOALKYLPHOSPHONATE N-ACETYLTRANSFERASE-RELATED-RELATED"/>
    <property type="match status" value="1"/>
</dbReference>
<dbReference type="Gene3D" id="3.40.630.30">
    <property type="match status" value="1"/>
</dbReference>
<keyword evidence="1" id="KW-0808">Transferase</keyword>
<feature type="non-terminal residue" evidence="4">
    <location>
        <position position="1"/>
    </location>
</feature>
<dbReference type="EMBL" id="UINC01179493">
    <property type="protein sequence ID" value="SVD88200.1"/>
    <property type="molecule type" value="Genomic_DNA"/>
</dbReference>
<evidence type="ECO:0000259" key="3">
    <source>
        <dbReference type="PROSITE" id="PS51186"/>
    </source>
</evidence>
<dbReference type="CDD" id="cd04301">
    <property type="entry name" value="NAT_SF"/>
    <property type="match status" value="1"/>
</dbReference>
<dbReference type="PROSITE" id="PS51186">
    <property type="entry name" value="GNAT"/>
    <property type="match status" value="1"/>
</dbReference>
<evidence type="ECO:0000313" key="4">
    <source>
        <dbReference type="EMBL" id="SVD88200.1"/>
    </source>
</evidence>